<feature type="compositionally biased region" description="Low complexity" evidence="1">
    <location>
        <begin position="140"/>
        <end position="155"/>
    </location>
</feature>
<protein>
    <submittedName>
        <fullName evidence="2">Uncharacterized protein</fullName>
    </submittedName>
</protein>
<evidence type="ECO:0000256" key="1">
    <source>
        <dbReference type="SAM" id="MobiDB-lite"/>
    </source>
</evidence>
<dbReference type="Gramene" id="OMO63062">
    <property type="protein sequence ID" value="OMO63062"/>
    <property type="gene ID" value="CCACVL1_22504"/>
</dbReference>
<keyword evidence="3" id="KW-1185">Reference proteome</keyword>
<dbReference type="OMA" id="KSHIDFQ"/>
<name>A0A1R3GY96_COCAP</name>
<comment type="caution">
    <text evidence="2">The sequence shown here is derived from an EMBL/GenBank/DDBJ whole genome shotgun (WGS) entry which is preliminary data.</text>
</comment>
<reference evidence="2 3" key="1">
    <citation type="submission" date="2013-09" db="EMBL/GenBank/DDBJ databases">
        <title>Corchorus capsularis genome sequencing.</title>
        <authorList>
            <person name="Alam M."/>
            <person name="Haque M.S."/>
            <person name="Islam M.S."/>
            <person name="Emdad E.M."/>
            <person name="Islam M.M."/>
            <person name="Ahmed B."/>
            <person name="Halim A."/>
            <person name="Hossen Q.M.M."/>
            <person name="Hossain M.Z."/>
            <person name="Ahmed R."/>
            <person name="Khan M.M."/>
            <person name="Islam R."/>
            <person name="Rashid M.M."/>
            <person name="Khan S.A."/>
            <person name="Rahman M.S."/>
            <person name="Alam M."/>
        </authorList>
    </citation>
    <scope>NUCLEOTIDE SEQUENCE [LARGE SCALE GENOMIC DNA]</scope>
    <source>
        <strain evidence="3">cv. CVL-1</strain>
        <tissue evidence="2">Whole seedling</tissue>
    </source>
</reference>
<dbReference type="AlphaFoldDB" id="A0A1R3GY96"/>
<dbReference type="Gene3D" id="1.10.10.60">
    <property type="entry name" value="Homeodomain-like"/>
    <property type="match status" value="1"/>
</dbReference>
<dbReference type="OrthoDB" id="992838at2759"/>
<accession>A0A1R3GY96</accession>
<feature type="region of interest" description="Disordered" evidence="1">
    <location>
        <begin position="183"/>
        <end position="210"/>
    </location>
</feature>
<dbReference type="Proteomes" id="UP000188268">
    <property type="component" value="Unassembled WGS sequence"/>
</dbReference>
<proteinExistence type="predicted"/>
<gene>
    <name evidence="2" type="ORF">CCACVL1_22504</name>
</gene>
<feature type="compositionally biased region" description="Basic and acidic residues" evidence="1">
    <location>
        <begin position="196"/>
        <end position="210"/>
    </location>
</feature>
<evidence type="ECO:0000313" key="3">
    <source>
        <dbReference type="Proteomes" id="UP000188268"/>
    </source>
</evidence>
<organism evidence="2 3">
    <name type="scientific">Corchorus capsularis</name>
    <name type="common">Jute</name>
    <dbReference type="NCBI Taxonomy" id="210143"/>
    <lineage>
        <taxon>Eukaryota</taxon>
        <taxon>Viridiplantae</taxon>
        <taxon>Streptophyta</taxon>
        <taxon>Embryophyta</taxon>
        <taxon>Tracheophyta</taxon>
        <taxon>Spermatophyta</taxon>
        <taxon>Magnoliopsida</taxon>
        <taxon>eudicotyledons</taxon>
        <taxon>Gunneridae</taxon>
        <taxon>Pentapetalae</taxon>
        <taxon>rosids</taxon>
        <taxon>malvids</taxon>
        <taxon>Malvales</taxon>
        <taxon>Malvaceae</taxon>
        <taxon>Grewioideae</taxon>
        <taxon>Apeibeae</taxon>
        <taxon>Corchorus</taxon>
    </lineage>
</organism>
<dbReference type="EMBL" id="AWWV01013041">
    <property type="protein sequence ID" value="OMO63062.1"/>
    <property type="molecule type" value="Genomic_DNA"/>
</dbReference>
<feature type="compositionally biased region" description="Polar residues" evidence="1">
    <location>
        <begin position="183"/>
        <end position="193"/>
    </location>
</feature>
<feature type="region of interest" description="Disordered" evidence="1">
    <location>
        <begin position="140"/>
        <end position="160"/>
    </location>
</feature>
<sequence>MDESWQQKQRRLIISHAITTSTPFEQLASAFCQSTDDQSNYKKLIDFPAAESFNIDDEAIPQAIPININQAEDTLLSVVNPNPWRNQNQCHRFNEKSSINAKSSYWSQQGSLLSLDHTKLLAEAKLVSFFSATTEEESSRSCGSHVSSVSSQGKPSRTKTRLKWTADLHEKFVNSVNLLGGAENSTKFAASNRGTRKTDKNDATAAKGDK</sequence>
<evidence type="ECO:0000313" key="2">
    <source>
        <dbReference type="EMBL" id="OMO63062.1"/>
    </source>
</evidence>